<evidence type="ECO:0000313" key="4">
    <source>
        <dbReference type="Proteomes" id="UP000185511"/>
    </source>
</evidence>
<reference evidence="4" key="1">
    <citation type="submission" date="2016-06" db="EMBL/GenBank/DDBJ databases">
        <title>Complete genome sequence of Actinoalloteichus fjordicus DSM 46855 (=ADI127-17), type strain of the new species Actinoalloteichus fjordicus.</title>
        <authorList>
            <person name="Ruckert C."/>
            <person name="Nouioui I."/>
            <person name="Willmese J."/>
            <person name="van Wezel G."/>
            <person name="Klenk H.-P."/>
            <person name="Kalinowski J."/>
            <person name="Zotchev S.B."/>
        </authorList>
    </citation>
    <scope>NUCLEOTIDE SEQUENCE [LARGE SCALE GENOMIC DNA]</scope>
    <source>
        <strain evidence="4">ADI127-7</strain>
    </source>
</reference>
<accession>A0AAC9PSJ1</accession>
<dbReference type="RefSeq" id="WP_083683304.1">
    <property type="nucleotide sequence ID" value="NZ_CP016076.1"/>
</dbReference>
<organism evidence="3 4">
    <name type="scientific">Actinoalloteichus fjordicus</name>
    <dbReference type="NCBI Taxonomy" id="1612552"/>
    <lineage>
        <taxon>Bacteria</taxon>
        <taxon>Bacillati</taxon>
        <taxon>Actinomycetota</taxon>
        <taxon>Actinomycetes</taxon>
        <taxon>Pseudonocardiales</taxon>
        <taxon>Pseudonocardiaceae</taxon>
        <taxon>Actinoalloteichus</taxon>
    </lineage>
</organism>
<dbReference type="Proteomes" id="UP000185511">
    <property type="component" value="Chromosome"/>
</dbReference>
<dbReference type="KEGG" id="acad:UA74_17880"/>
<sequence>MTTSTGSPALQPDSAEQAPRRPDRPKSWWRRPWVVPLALVAVAFVGFSLPPYLTGDPGLARVPLPEGVAYYYPLLVAHVLLASVAMITGVFQVWPWFRTRFRRAHRMLGRAYVIACIPGALTGMVIAVHTPTGPVAQTSSVILSILWLVFTITAFRRVRARRFAEHRRWMIRSFALTMSIITNRVWGALAWMILEPQLDTTFGGSQLAFDYAISGLATWLGWTVVLFLTEAWLQYGQSRERRARADRRAGRGAAAPTA</sequence>
<feature type="region of interest" description="Disordered" evidence="1">
    <location>
        <begin position="1"/>
        <end position="25"/>
    </location>
</feature>
<feature type="transmembrane region" description="Helical" evidence="2">
    <location>
        <begin position="213"/>
        <end position="233"/>
    </location>
</feature>
<feature type="transmembrane region" description="Helical" evidence="2">
    <location>
        <begin position="70"/>
        <end position="97"/>
    </location>
</feature>
<dbReference type="Pfam" id="PF10067">
    <property type="entry name" value="DUF2306"/>
    <property type="match status" value="1"/>
</dbReference>
<evidence type="ECO:0000256" key="2">
    <source>
        <dbReference type="SAM" id="Phobius"/>
    </source>
</evidence>
<feature type="transmembrane region" description="Helical" evidence="2">
    <location>
        <begin position="175"/>
        <end position="193"/>
    </location>
</feature>
<evidence type="ECO:0000313" key="3">
    <source>
        <dbReference type="EMBL" id="APU15604.1"/>
    </source>
</evidence>
<feature type="transmembrane region" description="Helical" evidence="2">
    <location>
        <begin position="135"/>
        <end position="155"/>
    </location>
</feature>
<evidence type="ECO:0000256" key="1">
    <source>
        <dbReference type="SAM" id="MobiDB-lite"/>
    </source>
</evidence>
<name>A0AAC9PSJ1_9PSEU</name>
<keyword evidence="2" id="KW-0472">Membrane</keyword>
<protein>
    <submittedName>
        <fullName evidence="3">Membrane protein</fullName>
    </submittedName>
</protein>
<proteinExistence type="predicted"/>
<dbReference type="InterPro" id="IPR018750">
    <property type="entry name" value="DUF2306_membrane"/>
</dbReference>
<dbReference type="EMBL" id="CP016076">
    <property type="protein sequence ID" value="APU15604.1"/>
    <property type="molecule type" value="Genomic_DNA"/>
</dbReference>
<feature type="transmembrane region" description="Helical" evidence="2">
    <location>
        <begin position="109"/>
        <end position="129"/>
    </location>
</feature>
<gene>
    <name evidence="3" type="ORF">UA74_17880</name>
</gene>
<keyword evidence="2" id="KW-0812">Transmembrane</keyword>
<dbReference type="AlphaFoldDB" id="A0AAC9PSJ1"/>
<keyword evidence="2" id="KW-1133">Transmembrane helix</keyword>
<keyword evidence="4" id="KW-1185">Reference proteome</keyword>
<feature type="transmembrane region" description="Helical" evidence="2">
    <location>
        <begin position="33"/>
        <end position="50"/>
    </location>
</feature>